<dbReference type="InterPro" id="IPR050627">
    <property type="entry name" value="Nitroreductase/BluB"/>
</dbReference>
<dbReference type="GO" id="GO:0016491">
    <property type="term" value="F:oxidoreductase activity"/>
    <property type="evidence" value="ECO:0007669"/>
    <property type="project" value="InterPro"/>
</dbReference>
<dbReference type="Gene3D" id="3.40.109.10">
    <property type="entry name" value="NADH Oxidase"/>
    <property type="match status" value="1"/>
</dbReference>
<comment type="caution">
    <text evidence="1">The sequence shown here is derived from an EMBL/GenBank/DDBJ whole genome shotgun (WGS) entry which is preliminary data.</text>
</comment>
<dbReference type="AlphaFoldDB" id="A0A6M1T6H8"/>
<dbReference type="PANTHER" id="PTHR23026:SF123">
    <property type="entry name" value="NAD(P)H NITROREDUCTASE RV3131-RELATED"/>
    <property type="match status" value="1"/>
</dbReference>
<proteinExistence type="predicted"/>
<dbReference type="Gene3D" id="3.40.109.30">
    <property type="entry name" value="putative nitroreductase (tm1586), domain 2"/>
    <property type="match status" value="1"/>
</dbReference>
<dbReference type="NCBIfam" id="NF047509">
    <property type="entry name" value="Rv3131_FMN_oxido"/>
    <property type="match status" value="1"/>
</dbReference>
<evidence type="ECO:0000313" key="1">
    <source>
        <dbReference type="EMBL" id="NGP89727.1"/>
    </source>
</evidence>
<dbReference type="Proteomes" id="UP000479132">
    <property type="component" value="Unassembled WGS sequence"/>
</dbReference>
<dbReference type="InterPro" id="IPR000415">
    <property type="entry name" value="Nitroreductase-like"/>
</dbReference>
<sequence length="325" mass="37148">MINSITLERLVEYGIQAPSGHNTQPWLFSLKEGEIRIYPDFDRAMPVVDSDHHELFISLGCAAENIAIAATSMGLRPRITVMRSKEDRDYISVALKRDSTIEVDELVDAIKIRQTRRNKYEDKEVPQEELQALENSFDFRGVEVLTFVGKREMKEIKPFILSASSKQFEDRKFIEELLQWTRFSDQNAKLEGDGLRAKCLGLPSMPSFVGTTLMKHLISAKSEARRWSQLIDASAGLMLFAVTHNNITHWVRLGRAFQRFALTATKLGISHAHVNMPCEEPKIREALAYRLNLVGLTPLMLIRFGYSDTMPYSERRDVEEVIEKA</sequence>
<keyword evidence="2" id="KW-1185">Reference proteome</keyword>
<reference evidence="1 2" key="1">
    <citation type="submission" date="2020-02" db="EMBL/GenBank/DDBJ databases">
        <title>Aliifodinibius halophilus 2W32, complete genome.</title>
        <authorList>
            <person name="Li Y."/>
            <person name="Wu S."/>
        </authorList>
    </citation>
    <scope>NUCLEOTIDE SEQUENCE [LARGE SCALE GENOMIC DNA]</scope>
    <source>
        <strain evidence="1 2">2W32</strain>
    </source>
</reference>
<dbReference type="RefSeq" id="WP_165270772.1">
    <property type="nucleotide sequence ID" value="NZ_JAALLS010000024.1"/>
</dbReference>
<gene>
    <name evidence="1" type="ORF">G3569_15320</name>
</gene>
<name>A0A6M1T6H8_9BACT</name>
<dbReference type="EMBL" id="JAALLS010000024">
    <property type="protein sequence ID" value="NGP89727.1"/>
    <property type="molecule type" value="Genomic_DNA"/>
</dbReference>
<dbReference type="SUPFAM" id="SSF55469">
    <property type="entry name" value="FMN-dependent nitroreductase-like"/>
    <property type="match status" value="2"/>
</dbReference>
<organism evidence="1 2">
    <name type="scientific">Fodinibius halophilus</name>
    <dbReference type="NCBI Taxonomy" id="1736908"/>
    <lineage>
        <taxon>Bacteria</taxon>
        <taxon>Pseudomonadati</taxon>
        <taxon>Balneolota</taxon>
        <taxon>Balneolia</taxon>
        <taxon>Balneolales</taxon>
        <taxon>Balneolaceae</taxon>
        <taxon>Fodinibius</taxon>
    </lineage>
</organism>
<evidence type="ECO:0000313" key="2">
    <source>
        <dbReference type="Proteomes" id="UP000479132"/>
    </source>
</evidence>
<protein>
    <recommendedName>
        <fullName evidence="3">Nitroreductase</fullName>
    </recommendedName>
</protein>
<evidence type="ECO:0008006" key="3">
    <source>
        <dbReference type="Google" id="ProtNLM"/>
    </source>
</evidence>
<dbReference type="PANTHER" id="PTHR23026">
    <property type="entry name" value="NADPH NITROREDUCTASE"/>
    <property type="match status" value="1"/>
</dbReference>
<accession>A0A6M1T6H8</accession>